<gene>
    <name evidence="3" type="ORF">BaRGS_00013438</name>
    <name evidence="2" type="ORF">BaRGS_00037516</name>
</gene>
<organism evidence="2 4">
    <name type="scientific">Batillaria attramentaria</name>
    <dbReference type="NCBI Taxonomy" id="370345"/>
    <lineage>
        <taxon>Eukaryota</taxon>
        <taxon>Metazoa</taxon>
        <taxon>Spiralia</taxon>
        <taxon>Lophotrochozoa</taxon>
        <taxon>Mollusca</taxon>
        <taxon>Gastropoda</taxon>
        <taxon>Caenogastropoda</taxon>
        <taxon>Sorbeoconcha</taxon>
        <taxon>Cerithioidea</taxon>
        <taxon>Batillariidae</taxon>
        <taxon>Batillaria</taxon>
    </lineage>
</organism>
<reference evidence="2" key="1">
    <citation type="submission" date="2020-09" db="EMBL/GenBank/DDBJ databases">
        <authorList>
            <person name="Won Y."/>
        </authorList>
    </citation>
    <scope>NUCLEOTIDE SEQUENCE</scope>
    <source>
        <strain evidence="2">Wonlab-2016</strain>
        <tissue evidence="2">Foot muscle</tissue>
    </source>
</reference>
<dbReference type="EMBL" id="JACVVK020000564">
    <property type="protein sequence ID" value="KAK7465938.1"/>
    <property type="molecule type" value="Genomic_DNA"/>
</dbReference>
<evidence type="ECO:0000313" key="4">
    <source>
        <dbReference type="Proteomes" id="UP001519460"/>
    </source>
</evidence>
<protein>
    <submittedName>
        <fullName evidence="2">Uncharacterized protein</fullName>
    </submittedName>
</protein>
<accession>A0ABD0J9A5</accession>
<keyword evidence="4" id="KW-1185">Reference proteome</keyword>
<name>A0ABD0J9A5_9CAEN</name>
<proteinExistence type="predicted"/>
<dbReference type="Proteomes" id="UP001519460">
    <property type="component" value="Unassembled WGS sequence"/>
</dbReference>
<evidence type="ECO:0000313" key="3">
    <source>
        <dbReference type="EMBL" id="KAK7495256.1"/>
    </source>
</evidence>
<comment type="caution">
    <text evidence="2">The sequence shown here is derived from an EMBL/GenBank/DDBJ whole genome shotgun (WGS) entry which is preliminary data.</text>
</comment>
<evidence type="ECO:0000313" key="2">
    <source>
        <dbReference type="EMBL" id="KAK7465938.1"/>
    </source>
</evidence>
<feature type="region of interest" description="Disordered" evidence="1">
    <location>
        <begin position="17"/>
        <end position="83"/>
    </location>
</feature>
<dbReference type="AlphaFoldDB" id="A0ABD0J9A5"/>
<feature type="compositionally biased region" description="Basic residues" evidence="1">
    <location>
        <begin position="50"/>
        <end position="64"/>
    </location>
</feature>
<dbReference type="EMBL" id="JACVVK020000076">
    <property type="protein sequence ID" value="KAK7495256.1"/>
    <property type="molecule type" value="Genomic_DNA"/>
</dbReference>
<sequence length="97" mass="10809">MSYNAVRIHGHLSYGALDKSQAENETARAASLLQPVSSRSDKRVPFTRGQLRHKRKSEGKRKRLNTIASEDVPGPKRKRKGMRFLLGLTPAGLLGTR</sequence>
<reference evidence="2 4" key="2">
    <citation type="journal article" date="2023" name="Sci. Data">
        <title>Genome assembly of the Korean intertidal mud-creeper Batillaria attramentaria.</title>
        <authorList>
            <person name="Patra A.K."/>
            <person name="Ho P.T."/>
            <person name="Jun S."/>
            <person name="Lee S.J."/>
            <person name="Kim Y."/>
            <person name="Won Y.J."/>
        </authorList>
    </citation>
    <scope>NUCLEOTIDE SEQUENCE [LARGE SCALE GENOMIC DNA]</scope>
    <source>
        <strain evidence="2">Wonlab-2016</strain>
    </source>
</reference>
<reference evidence="2" key="3">
    <citation type="submission" date="2023-01" db="EMBL/GenBank/DDBJ databases">
        <authorList>
            <person name="Patra A."/>
        </authorList>
    </citation>
    <scope>NUCLEOTIDE SEQUENCE</scope>
    <source>
        <strain evidence="2">Wonlab-2016</strain>
        <tissue evidence="2">Foot muscle</tissue>
    </source>
</reference>
<evidence type="ECO:0000256" key="1">
    <source>
        <dbReference type="SAM" id="MobiDB-lite"/>
    </source>
</evidence>